<dbReference type="Gene3D" id="3.10.180.10">
    <property type="entry name" value="2,3-Dihydroxybiphenyl 1,2-Dioxygenase, domain 1"/>
    <property type="match status" value="2"/>
</dbReference>
<accession>A0A344U8L3</accession>
<feature type="domain" description="VOC" evidence="1">
    <location>
        <begin position="143"/>
        <end position="258"/>
    </location>
</feature>
<sequence>MTGSYRPGTPCWIDLMVPDQQAALDFYAGLFGWTGEIGPPETGGYSVCEYKGQPVAGIMKAMNPDGSVPDPMPPAAWTTYLAVHDVHEVVRASTAAGGGTLVDPTEVMDLGRMAVLSDPTGAVYGIWQAGTFQGAGIVNEDNTLAWNELATSDPAKAAAYYARILPITPAASEMPGAEGYTELKVNDRVVGGMMSLDRHPKGTPPHWLPYFRVADADAAQTAAERAGGSVMAPAFDMPAGRMAVLADPQGAVFAVITPSEAPEQPDPM</sequence>
<protein>
    <submittedName>
        <fullName evidence="2">VOC family protein</fullName>
    </submittedName>
</protein>
<dbReference type="KEGG" id="sgz:C0216_02200"/>
<proteinExistence type="predicted"/>
<dbReference type="InterPro" id="IPR029068">
    <property type="entry name" value="Glyas_Bleomycin-R_OHBP_Dase"/>
</dbReference>
<dbReference type="Pfam" id="PF00903">
    <property type="entry name" value="Glyoxalase"/>
    <property type="match status" value="2"/>
</dbReference>
<dbReference type="Proteomes" id="UP000252004">
    <property type="component" value="Chromosome"/>
</dbReference>
<dbReference type="SUPFAM" id="SSF54593">
    <property type="entry name" value="Glyoxalase/Bleomycin resistance protein/Dihydroxybiphenyl dioxygenase"/>
    <property type="match status" value="2"/>
</dbReference>
<name>A0A344U8L3_9ACTN</name>
<dbReference type="RefSeq" id="WP_114058399.1">
    <property type="nucleotide sequence ID" value="NZ_CP030862.1"/>
</dbReference>
<evidence type="ECO:0000259" key="1">
    <source>
        <dbReference type="PROSITE" id="PS51819"/>
    </source>
</evidence>
<evidence type="ECO:0000313" key="2">
    <source>
        <dbReference type="EMBL" id="AXE27234.1"/>
    </source>
</evidence>
<gene>
    <name evidence="2" type="ORF">C0216_02200</name>
</gene>
<dbReference type="PROSITE" id="PS51819">
    <property type="entry name" value="VOC"/>
    <property type="match status" value="2"/>
</dbReference>
<dbReference type="InterPro" id="IPR052164">
    <property type="entry name" value="Anthracycline_SecMetBiosynth"/>
</dbReference>
<dbReference type="PANTHER" id="PTHR33993">
    <property type="entry name" value="GLYOXALASE-RELATED"/>
    <property type="match status" value="1"/>
</dbReference>
<reference evidence="2 3" key="1">
    <citation type="submission" date="2018-01" db="EMBL/GenBank/DDBJ databases">
        <title>Draft genome Sequence of streptomyces globosus LZH-48.</title>
        <authorList>
            <person name="Ran K."/>
            <person name="Li Z."/>
            <person name="Wei S."/>
            <person name="Dong R."/>
        </authorList>
    </citation>
    <scope>NUCLEOTIDE SEQUENCE [LARGE SCALE GENOMIC DNA]</scope>
    <source>
        <strain evidence="2 3">LZH-48</strain>
    </source>
</reference>
<dbReference type="EMBL" id="CP030862">
    <property type="protein sequence ID" value="AXE27234.1"/>
    <property type="molecule type" value="Genomic_DNA"/>
</dbReference>
<dbReference type="InterPro" id="IPR004360">
    <property type="entry name" value="Glyas_Fos-R_dOase_dom"/>
</dbReference>
<dbReference type="AlphaFoldDB" id="A0A344U8L3"/>
<evidence type="ECO:0000313" key="3">
    <source>
        <dbReference type="Proteomes" id="UP000252004"/>
    </source>
</evidence>
<feature type="domain" description="VOC" evidence="1">
    <location>
        <begin position="9"/>
        <end position="129"/>
    </location>
</feature>
<dbReference type="CDD" id="cd07247">
    <property type="entry name" value="SgaA_N_like"/>
    <property type="match status" value="2"/>
</dbReference>
<dbReference type="OrthoDB" id="9793039at2"/>
<dbReference type="InterPro" id="IPR037523">
    <property type="entry name" value="VOC_core"/>
</dbReference>
<organism evidence="2 3">
    <name type="scientific">Streptomyces globosus</name>
    <dbReference type="NCBI Taxonomy" id="68209"/>
    <lineage>
        <taxon>Bacteria</taxon>
        <taxon>Bacillati</taxon>
        <taxon>Actinomycetota</taxon>
        <taxon>Actinomycetes</taxon>
        <taxon>Kitasatosporales</taxon>
        <taxon>Streptomycetaceae</taxon>
        <taxon>Streptomyces</taxon>
    </lineage>
</organism>
<dbReference type="PANTHER" id="PTHR33993:SF14">
    <property type="entry name" value="GB|AAF24581.1"/>
    <property type="match status" value="1"/>
</dbReference>
<keyword evidence="3" id="KW-1185">Reference proteome</keyword>